<feature type="domain" description="Response regulatory" evidence="3">
    <location>
        <begin position="3"/>
        <end position="119"/>
    </location>
</feature>
<dbReference type="SMART" id="SM00448">
    <property type="entry name" value="REC"/>
    <property type="match status" value="1"/>
</dbReference>
<evidence type="ECO:0000256" key="2">
    <source>
        <dbReference type="PROSITE-ProRule" id="PRU00169"/>
    </source>
</evidence>
<keyword evidence="1 2" id="KW-0597">Phosphoprotein</keyword>
<accession>K9WQJ6</accession>
<keyword evidence="4" id="KW-0238">DNA-binding</keyword>
<evidence type="ECO:0000313" key="5">
    <source>
        <dbReference type="Proteomes" id="UP000010471"/>
    </source>
</evidence>
<dbReference type="InterPro" id="IPR001789">
    <property type="entry name" value="Sig_transdc_resp-reg_receiver"/>
</dbReference>
<dbReference type="PANTHER" id="PTHR44591">
    <property type="entry name" value="STRESS RESPONSE REGULATOR PROTEIN 1"/>
    <property type="match status" value="1"/>
</dbReference>
<organism evidence="4 5">
    <name type="scientific">Allocoleopsis franciscana PCC 7113</name>
    <dbReference type="NCBI Taxonomy" id="1173027"/>
    <lineage>
        <taxon>Bacteria</taxon>
        <taxon>Bacillati</taxon>
        <taxon>Cyanobacteriota</taxon>
        <taxon>Cyanophyceae</taxon>
        <taxon>Coleofasciculales</taxon>
        <taxon>Coleofasciculaceae</taxon>
        <taxon>Allocoleopsis</taxon>
        <taxon>Allocoleopsis franciscana</taxon>
    </lineage>
</organism>
<dbReference type="Proteomes" id="UP000010471">
    <property type="component" value="Chromosome"/>
</dbReference>
<dbReference type="GO" id="GO:0003677">
    <property type="term" value="F:DNA binding"/>
    <property type="evidence" value="ECO:0007669"/>
    <property type="project" value="UniProtKB-KW"/>
</dbReference>
<dbReference type="HOGENOM" id="CLU_000445_69_17_3"/>
<dbReference type="eggNOG" id="COG0745">
    <property type="taxonomic scope" value="Bacteria"/>
</dbReference>
<evidence type="ECO:0000256" key="1">
    <source>
        <dbReference type="ARBA" id="ARBA00022553"/>
    </source>
</evidence>
<dbReference type="AlphaFoldDB" id="K9WQJ6"/>
<gene>
    <name evidence="4" type="ORF">Mic7113_6247</name>
</gene>
<dbReference type="KEGG" id="mic:Mic7113_6247"/>
<dbReference type="InterPro" id="IPR050595">
    <property type="entry name" value="Bact_response_regulator"/>
</dbReference>
<evidence type="ECO:0000313" key="4">
    <source>
        <dbReference type="EMBL" id="AFZ21837.1"/>
    </source>
</evidence>
<dbReference type="GO" id="GO:0000160">
    <property type="term" value="P:phosphorelay signal transduction system"/>
    <property type="evidence" value="ECO:0007669"/>
    <property type="project" value="InterPro"/>
</dbReference>
<dbReference type="RefSeq" id="WP_015185965.1">
    <property type="nucleotide sequence ID" value="NC_019738.1"/>
</dbReference>
<dbReference type="SUPFAM" id="SSF52172">
    <property type="entry name" value="CheY-like"/>
    <property type="match status" value="1"/>
</dbReference>
<dbReference type="InterPro" id="IPR011006">
    <property type="entry name" value="CheY-like_superfamily"/>
</dbReference>
<dbReference type="Pfam" id="PF00072">
    <property type="entry name" value="Response_reg"/>
    <property type="match status" value="1"/>
</dbReference>
<proteinExistence type="predicted"/>
<dbReference type="EMBL" id="CP003630">
    <property type="protein sequence ID" value="AFZ21837.1"/>
    <property type="molecule type" value="Genomic_DNA"/>
</dbReference>
<dbReference type="STRING" id="1173027.Mic7113_6247"/>
<dbReference type="OrthoDB" id="508510at2"/>
<feature type="modified residue" description="4-aspartylphosphate" evidence="2">
    <location>
        <position position="52"/>
    </location>
</feature>
<name>K9WQJ6_9CYAN</name>
<sequence>MTKILVIEDEESVRENIVELLDAEGFEALAAKNGRMGLLVAHEERPDLILCDIRMPELDGYGVLTGLRSEPTTTSIPFIFLSAKAAKTDLSLGLELGAHAYITKPFTLVELLDTIEQVLLDAASPAAPIESR</sequence>
<reference evidence="4 5" key="1">
    <citation type="submission" date="2012-06" db="EMBL/GenBank/DDBJ databases">
        <title>Finished chromosome of genome of Microcoleus sp. PCC 7113.</title>
        <authorList>
            <consortium name="US DOE Joint Genome Institute"/>
            <person name="Gugger M."/>
            <person name="Coursin T."/>
            <person name="Rippka R."/>
            <person name="Tandeau De Marsac N."/>
            <person name="Huntemann M."/>
            <person name="Wei C.-L."/>
            <person name="Han J."/>
            <person name="Detter J.C."/>
            <person name="Han C."/>
            <person name="Tapia R."/>
            <person name="Chen A."/>
            <person name="Kyrpides N."/>
            <person name="Mavromatis K."/>
            <person name="Markowitz V."/>
            <person name="Szeto E."/>
            <person name="Ivanova N."/>
            <person name="Pagani I."/>
            <person name="Pati A."/>
            <person name="Goodwin L."/>
            <person name="Nordberg H.P."/>
            <person name="Cantor M.N."/>
            <person name="Hua S.X."/>
            <person name="Woyke T."/>
            <person name="Kerfeld C.A."/>
        </authorList>
    </citation>
    <scope>NUCLEOTIDE SEQUENCE [LARGE SCALE GENOMIC DNA]</scope>
    <source>
        <strain evidence="4 5">PCC 7113</strain>
    </source>
</reference>
<dbReference type="PROSITE" id="PS50110">
    <property type="entry name" value="RESPONSE_REGULATORY"/>
    <property type="match status" value="1"/>
</dbReference>
<keyword evidence="5" id="KW-1185">Reference proteome</keyword>
<protein>
    <submittedName>
        <fullName evidence="4">Response regulator with CheY-like receiver domain and winged-helix DNA-binding domain</fullName>
    </submittedName>
</protein>
<dbReference type="PANTHER" id="PTHR44591:SF3">
    <property type="entry name" value="RESPONSE REGULATORY DOMAIN-CONTAINING PROTEIN"/>
    <property type="match status" value="1"/>
</dbReference>
<dbReference type="Gene3D" id="3.40.50.2300">
    <property type="match status" value="1"/>
</dbReference>
<evidence type="ECO:0000259" key="3">
    <source>
        <dbReference type="PROSITE" id="PS50110"/>
    </source>
</evidence>